<name>A0A3B4B4M1_9GOBI</name>
<dbReference type="GO" id="GO:0003677">
    <property type="term" value="F:DNA binding"/>
    <property type="evidence" value="ECO:0007669"/>
    <property type="project" value="InterPro"/>
</dbReference>
<keyword evidence="4" id="KW-1185">Reference proteome</keyword>
<reference evidence="3" key="2">
    <citation type="submission" date="2025-09" db="UniProtKB">
        <authorList>
            <consortium name="Ensembl"/>
        </authorList>
    </citation>
    <scope>IDENTIFICATION</scope>
</reference>
<evidence type="ECO:0000256" key="1">
    <source>
        <dbReference type="SAM" id="MobiDB-lite"/>
    </source>
</evidence>
<dbReference type="AlphaFoldDB" id="A0A3B4B4M1"/>
<dbReference type="Proteomes" id="UP000261520">
    <property type="component" value="Unplaced"/>
</dbReference>
<accession>A0A3B4B4M1</accession>
<feature type="region of interest" description="Disordered" evidence="1">
    <location>
        <begin position="1"/>
        <end position="39"/>
    </location>
</feature>
<sequence length="163" mass="18727">MHQAEKTSKEIVSWVPESLPSSSLRQRREGERQHKNTGQTGILTDHHQKTLELRAWFNSESKSIFIRTIRRELKGLGLNSCAALRKPLISEPNRKKRFQFARERKDWTLEQWKKSTDYFLLAVSTWSPHCLGNTGLLAGSSHSGHSSSSALLNELHPLKHRPH</sequence>
<evidence type="ECO:0000313" key="4">
    <source>
        <dbReference type="Proteomes" id="UP000261520"/>
    </source>
</evidence>
<dbReference type="InterPro" id="IPR002492">
    <property type="entry name" value="Transposase_Tc1-like"/>
</dbReference>
<dbReference type="Ensembl" id="ENSPMGT00000026184.1">
    <property type="protein sequence ID" value="ENSPMGP00000024577.1"/>
    <property type="gene ID" value="ENSPMGG00000019880.1"/>
</dbReference>
<dbReference type="GO" id="GO:0006313">
    <property type="term" value="P:DNA transposition"/>
    <property type="evidence" value="ECO:0007669"/>
    <property type="project" value="InterPro"/>
</dbReference>
<protein>
    <recommendedName>
        <fullName evidence="2">Transposase Tc1-like domain-containing protein</fullName>
    </recommendedName>
</protein>
<evidence type="ECO:0000259" key="2">
    <source>
        <dbReference type="Pfam" id="PF01498"/>
    </source>
</evidence>
<proteinExistence type="predicted"/>
<organism evidence="3 4">
    <name type="scientific">Periophthalmus magnuspinnatus</name>
    <dbReference type="NCBI Taxonomy" id="409849"/>
    <lineage>
        <taxon>Eukaryota</taxon>
        <taxon>Metazoa</taxon>
        <taxon>Chordata</taxon>
        <taxon>Craniata</taxon>
        <taxon>Vertebrata</taxon>
        <taxon>Euteleostomi</taxon>
        <taxon>Actinopterygii</taxon>
        <taxon>Neopterygii</taxon>
        <taxon>Teleostei</taxon>
        <taxon>Neoteleostei</taxon>
        <taxon>Acanthomorphata</taxon>
        <taxon>Gobiaria</taxon>
        <taxon>Gobiiformes</taxon>
        <taxon>Gobioidei</taxon>
        <taxon>Gobiidae</taxon>
        <taxon>Oxudercinae</taxon>
        <taxon>Periophthalmus</taxon>
    </lineage>
</organism>
<reference evidence="3" key="1">
    <citation type="submission" date="2025-08" db="UniProtKB">
        <authorList>
            <consortium name="Ensembl"/>
        </authorList>
    </citation>
    <scope>IDENTIFICATION</scope>
</reference>
<evidence type="ECO:0000313" key="3">
    <source>
        <dbReference type="Ensembl" id="ENSPMGP00000024577.1"/>
    </source>
</evidence>
<dbReference type="Pfam" id="PF01498">
    <property type="entry name" value="HTH_Tnp_Tc3_2"/>
    <property type="match status" value="1"/>
</dbReference>
<feature type="domain" description="Transposase Tc1-like" evidence="2">
    <location>
        <begin position="57"/>
        <end position="105"/>
    </location>
</feature>
<dbReference type="GO" id="GO:0015074">
    <property type="term" value="P:DNA integration"/>
    <property type="evidence" value="ECO:0007669"/>
    <property type="project" value="InterPro"/>
</dbReference>